<sequence>VFNTPQNVQTGTVIVISWTFGGTQSTHVELGIMDSQTSAITVIDTNVDLTKRSEKLDCFSTPTTPTQVNNVLPNVPSQSTQSNISSAESSIDDMKKKLYIAAPIVILIIIGVLIGFYIRRRSRDKMENVNVIY</sequence>
<evidence type="ECO:0000313" key="2">
    <source>
        <dbReference type="EMBL" id="CAG8791662.1"/>
    </source>
</evidence>
<dbReference type="AlphaFoldDB" id="A0A9N9JPS5"/>
<proteinExistence type="predicted"/>
<protein>
    <submittedName>
        <fullName evidence="2">9635_t:CDS:1</fullName>
    </submittedName>
</protein>
<feature type="non-terminal residue" evidence="2">
    <location>
        <position position="133"/>
    </location>
</feature>
<name>A0A9N9JPS5_9GLOM</name>
<dbReference type="OrthoDB" id="2438998at2759"/>
<dbReference type="Proteomes" id="UP000789405">
    <property type="component" value="Unassembled WGS sequence"/>
</dbReference>
<evidence type="ECO:0000256" key="1">
    <source>
        <dbReference type="SAM" id="Phobius"/>
    </source>
</evidence>
<keyword evidence="1" id="KW-0812">Transmembrane</keyword>
<feature type="transmembrane region" description="Helical" evidence="1">
    <location>
        <begin position="98"/>
        <end position="118"/>
    </location>
</feature>
<feature type="non-terminal residue" evidence="2">
    <location>
        <position position="1"/>
    </location>
</feature>
<keyword evidence="1" id="KW-0472">Membrane</keyword>
<comment type="caution">
    <text evidence="2">The sequence shown here is derived from an EMBL/GenBank/DDBJ whole genome shotgun (WGS) entry which is preliminary data.</text>
</comment>
<accession>A0A9N9JPS5</accession>
<reference evidence="2" key="1">
    <citation type="submission" date="2021-06" db="EMBL/GenBank/DDBJ databases">
        <authorList>
            <person name="Kallberg Y."/>
            <person name="Tangrot J."/>
            <person name="Rosling A."/>
        </authorList>
    </citation>
    <scope>NUCLEOTIDE SEQUENCE</scope>
    <source>
        <strain evidence="2">MA453B</strain>
    </source>
</reference>
<organism evidence="2 3">
    <name type="scientific">Dentiscutata erythropus</name>
    <dbReference type="NCBI Taxonomy" id="1348616"/>
    <lineage>
        <taxon>Eukaryota</taxon>
        <taxon>Fungi</taxon>
        <taxon>Fungi incertae sedis</taxon>
        <taxon>Mucoromycota</taxon>
        <taxon>Glomeromycotina</taxon>
        <taxon>Glomeromycetes</taxon>
        <taxon>Diversisporales</taxon>
        <taxon>Gigasporaceae</taxon>
        <taxon>Dentiscutata</taxon>
    </lineage>
</organism>
<keyword evidence="3" id="KW-1185">Reference proteome</keyword>
<evidence type="ECO:0000313" key="3">
    <source>
        <dbReference type="Proteomes" id="UP000789405"/>
    </source>
</evidence>
<dbReference type="EMBL" id="CAJVPY010027788">
    <property type="protein sequence ID" value="CAG8791662.1"/>
    <property type="molecule type" value="Genomic_DNA"/>
</dbReference>
<keyword evidence="1" id="KW-1133">Transmembrane helix</keyword>
<gene>
    <name evidence="2" type="ORF">DERYTH_LOCUS21558</name>
</gene>